<dbReference type="OrthoDB" id="5321643at2"/>
<dbReference type="PANTHER" id="PTHR30399">
    <property type="entry name" value="UNCHARACTERIZED PROTEIN YGJP"/>
    <property type="match status" value="1"/>
</dbReference>
<dbReference type="AlphaFoldDB" id="C0QCH6"/>
<name>C0QCH6_DESAH</name>
<dbReference type="Proteomes" id="UP000000442">
    <property type="component" value="Chromosome"/>
</dbReference>
<keyword evidence="3" id="KW-1185">Reference proteome</keyword>
<dbReference type="STRING" id="177437.HRM2_19520"/>
<protein>
    <submittedName>
        <fullName evidence="2">Metal-dependent hydrolase family protein</fullName>
    </submittedName>
</protein>
<evidence type="ECO:0000259" key="1">
    <source>
        <dbReference type="Pfam" id="PF01863"/>
    </source>
</evidence>
<dbReference type="CDD" id="cd07344">
    <property type="entry name" value="M48_yhfN_like"/>
    <property type="match status" value="1"/>
</dbReference>
<dbReference type="GO" id="GO:0016787">
    <property type="term" value="F:hydrolase activity"/>
    <property type="evidence" value="ECO:0007669"/>
    <property type="project" value="UniProtKB-KW"/>
</dbReference>
<organism evidence="2 3">
    <name type="scientific">Desulforapulum autotrophicum (strain ATCC 43914 / DSM 3382 / VKM B-1955 / HRM2)</name>
    <name type="common">Desulfobacterium autotrophicum</name>
    <dbReference type="NCBI Taxonomy" id="177437"/>
    <lineage>
        <taxon>Bacteria</taxon>
        <taxon>Pseudomonadati</taxon>
        <taxon>Thermodesulfobacteriota</taxon>
        <taxon>Desulfobacteria</taxon>
        <taxon>Desulfobacterales</taxon>
        <taxon>Desulfobacteraceae</taxon>
        <taxon>Desulforapulum</taxon>
    </lineage>
</organism>
<dbReference type="eggNOG" id="COG1451">
    <property type="taxonomic scope" value="Bacteria"/>
</dbReference>
<dbReference type="EMBL" id="CP001087">
    <property type="protein sequence ID" value="ACN15053.1"/>
    <property type="molecule type" value="Genomic_DNA"/>
</dbReference>
<accession>C0QCH6</accession>
<dbReference type="RefSeq" id="WP_015903834.1">
    <property type="nucleotide sequence ID" value="NC_012108.1"/>
</dbReference>
<dbReference type="HOGENOM" id="CLU_065947_1_1_7"/>
<dbReference type="Pfam" id="PF01863">
    <property type="entry name" value="YgjP-like"/>
    <property type="match status" value="1"/>
</dbReference>
<keyword evidence="2" id="KW-0378">Hydrolase</keyword>
<dbReference type="InterPro" id="IPR002725">
    <property type="entry name" value="YgjP-like_metallopeptidase"/>
</dbReference>
<proteinExistence type="predicted"/>
<dbReference type="Gene3D" id="3.30.2010.10">
    <property type="entry name" value="Metalloproteases ('zincins'), catalytic domain"/>
    <property type="match status" value="1"/>
</dbReference>
<evidence type="ECO:0000313" key="2">
    <source>
        <dbReference type="EMBL" id="ACN15053.1"/>
    </source>
</evidence>
<dbReference type="PANTHER" id="PTHR30399:SF1">
    <property type="entry name" value="UTP PYROPHOSPHATASE"/>
    <property type="match status" value="1"/>
</dbReference>
<sequence length="231" mass="26872">MPVVKYGTREIYYSHITDNALKHAYITVDFYEGVILKSPAISQQKAEEVIYKKGKWVLDKLKLVERIPQGEIVSGSRLLYLGRRYYVKLVKNTGIRKATVAFNHSKFTITVNPDLPEREPAIREALEQFAREKAIIKIKPRIKKWTQTTGLIPADIKFRKVDKRWGSCTNANEVIINFDAVKLPFTLIDYIVVHELCHIKHKDHSKNFYQELAKFVPDWKELDQKISGMKL</sequence>
<gene>
    <name evidence="2" type="ordered locus">HRM2_19520</name>
</gene>
<dbReference type="InterPro" id="IPR053136">
    <property type="entry name" value="UTP_pyrophosphatase-like"/>
</dbReference>
<feature type="domain" description="YgjP-like metallopeptidase" evidence="1">
    <location>
        <begin position="22"/>
        <end position="225"/>
    </location>
</feature>
<evidence type="ECO:0000313" key="3">
    <source>
        <dbReference type="Proteomes" id="UP000000442"/>
    </source>
</evidence>
<reference evidence="2 3" key="1">
    <citation type="journal article" date="2009" name="Environ. Microbiol.">
        <title>Genome sequence of Desulfobacterium autotrophicum HRM2, a marine sulfate reducer oxidizing organic carbon completely to carbon dioxide.</title>
        <authorList>
            <person name="Strittmatter A.W."/>
            <person name="Liesegang H."/>
            <person name="Rabus R."/>
            <person name="Decker I."/>
            <person name="Amann J."/>
            <person name="Andres S."/>
            <person name="Henne A."/>
            <person name="Fricke W.F."/>
            <person name="Martinez-Arias R."/>
            <person name="Bartels D."/>
            <person name="Goesmann A."/>
            <person name="Krause L."/>
            <person name="Puehler A."/>
            <person name="Klenk H.P."/>
            <person name="Richter M."/>
            <person name="Schuler M."/>
            <person name="Gloeckner F.O."/>
            <person name="Meyerdierks A."/>
            <person name="Gottschalk G."/>
            <person name="Amann R."/>
        </authorList>
    </citation>
    <scope>NUCLEOTIDE SEQUENCE [LARGE SCALE GENOMIC DNA]</scope>
    <source>
        <strain evidence="3">ATCC 43914 / DSM 3382 / HRM2</strain>
    </source>
</reference>
<dbReference type="KEGG" id="dat:HRM2_19520"/>